<dbReference type="CDD" id="cd00130">
    <property type="entry name" value="PAS"/>
    <property type="match status" value="5"/>
</dbReference>
<keyword evidence="7" id="KW-0902">Two-component regulatory system</keyword>
<dbReference type="InterPro" id="IPR005467">
    <property type="entry name" value="His_kinase_dom"/>
</dbReference>
<dbReference type="Pfam" id="PF13426">
    <property type="entry name" value="PAS_9"/>
    <property type="match status" value="3"/>
</dbReference>
<comment type="catalytic activity">
    <reaction evidence="1">
        <text>ATP + protein L-histidine = ADP + protein N-phospho-L-histidine.</text>
        <dbReference type="EC" id="2.7.13.3"/>
    </reaction>
</comment>
<dbReference type="PROSITE" id="PS50112">
    <property type="entry name" value="PAS"/>
    <property type="match status" value="5"/>
</dbReference>
<dbReference type="Pfam" id="PF02518">
    <property type="entry name" value="HATPase_c"/>
    <property type="match status" value="1"/>
</dbReference>
<gene>
    <name evidence="8" type="ORF">CCAX7_30140</name>
</gene>
<evidence type="ECO:0000256" key="3">
    <source>
        <dbReference type="ARBA" id="ARBA00022679"/>
    </source>
</evidence>
<keyword evidence="5" id="KW-0418">Kinase</keyword>
<keyword evidence="9" id="KW-1185">Reference proteome</keyword>
<dbReference type="EMBL" id="AP025739">
    <property type="protein sequence ID" value="BDI30963.1"/>
    <property type="molecule type" value="Genomic_DNA"/>
</dbReference>
<dbReference type="EC" id="2.7.13.3" evidence="2"/>
<dbReference type="AlphaFoldDB" id="A0A402CSV2"/>
<proteinExistence type="predicted"/>
<dbReference type="PRINTS" id="PR00344">
    <property type="entry name" value="BCTRLSENSOR"/>
</dbReference>
<dbReference type="InterPro" id="IPR000700">
    <property type="entry name" value="PAS-assoc_C"/>
</dbReference>
<evidence type="ECO:0000256" key="1">
    <source>
        <dbReference type="ARBA" id="ARBA00000085"/>
    </source>
</evidence>
<evidence type="ECO:0000256" key="6">
    <source>
        <dbReference type="ARBA" id="ARBA00022840"/>
    </source>
</evidence>
<evidence type="ECO:0000256" key="7">
    <source>
        <dbReference type="ARBA" id="ARBA00023012"/>
    </source>
</evidence>
<dbReference type="RefSeq" id="WP_119320460.1">
    <property type="nucleotide sequence ID" value="NZ_AP025739.1"/>
</dbReference>
<dbReference type="InterPro" id="IPR000014">
    <property type="entry name" value="PAS"/>
</dbReference>
<dbReference type="Pfam" id="PF08448">
    <property type="entry name" value="PAS_4"/>
    <property type="match status" value="1"/>
</dbReference>
<dbReference type="Pfam" id="PF12860">
    <property type="entry name" value="PAS_7"/>
    <property type="match status" value="1"/>
</dbReference>
<keyword evidence="4" id="KW-0547">Nucleotide-binding</keyword>
<dbReference type="PROSITE" id="PS50113">
    <property type="entry name" value="PAC"/>
    <property type="match status" value="5"/>
</dbReference>
<dbReference type="Gene3D" id="3.30.565.10">
    <property type="entry name" value="Histidine kinase-like ATPase, C-terminal domain"/>
    <property type="match status" value="1"/>
</dbReference>
<evidence type="ECO:0000256" key="4">
    <source>
        <dbReference type="ARBA" id="ARBA00022741"/>
    </source>
</evidence>
<protein>
    <recommendedName>
        <fullName evidence="2">histidine kinase</fullName>
        <ecNumber evidence="2">2.7.13.3</ecNumber>
    </recommendedName>
</protein>
<dbReference type="Gene3D" id="1.10.287.130">
    <property type="match status" value="1"/>
</dbReference>
<dbReference type="SMART" id="SM00091">
    <property type="entry name" value="PAS"/>
    <property type="match status" value="6"/>
</dbReference>
<dbReference type="InterPro" id="IPR003594">
    <property type="entry name" value="HATPase_dom"/>
</dbReference>
<evidence type="ECO:0000256" key="2">
    <source>
        <dbReference type="ARBA" id="ARBA00012438"/>
    </source>
</evidence>
<sequence length="1082" mass="118373">MSAPNTQLHSFATIVLDEAGTVLSFDAEAENLFGYDASDCVGQTITAIMPEARRLFSERVGGSLVAGDFQLNALYQHTDPIPISLSLRAAELFGKSLYIAVLSPIAPAVTVAAPSEETFGSDDTMMLLAQASHRFQELFQGLPVACVCYDEHGQIYEWNRAYEHLSGYHPDQLLGAQVWDSIQGEAAKDRTREICRRIFAGDAADVIECEALRADGGTYAVKCAAFAIRNSEGAVIGAINTHQDITKHKQAEASLRLKEDHLQTVVTSAPIVLFAFDRNWTITVSEGRGLEMQGLKPGEAVGRSLYDYYGSMPDIIAACRSALAGNTLTTIDHFHGFSYETWYSPVWDDDGSVAGVVGVATDITQKQLAEEALKGTSEHLTRILETVAEGITIVDDNGRFTFANPAAEAILGASRDKIVQGSYLDPEWRMRGSDGEYCTPQDLPITQALISGRPVYDLELIYGRPDGRSVTLSVNAAPLADEHGVVTGAVTSFTDITQRKLSEQELRDAQEELEMRVVSRTRELGAANGALQQEIINHKRAEEETRRSNALLKAQLEAAPDGILILDENQKIACVNHHFMEIWNIPPDLIQLANHQKLVDHKMQFIKSRESFLDLKREEAEFPRRTHNFELHLTDGRILEGYSAPVVSPDNETLYGRIISHRDITERKQAEEELQRITAQTEMILTAISSVLIGVDENDTIITWNNAARNLFGPAAADVLGLPFRECGIQWKWEFVLDAIQICRNSGQNLRVEDTAYTRADGKDGILGLSINPIATHTGDTMGFVVIGTDITDRRILEGQLAQSQKLESIGQLAAGIAHEINTPVQYLSDNTRFLQDAFTDLQSALDAYAESLEASENGGVSPELIAKTKAAVDAADVEYLTEEIPSAIKQSLEGLERVAHLVRAMKDFSHPGMAEKTAVDLNRTIDSTVTVARNEWKYVADLVTDFDDSLPLVHCLPGELNQVVLNMVVNAAHAISDVVGDSVSEKGVITIRTMQDGEWVEIRISDTGSGMPEHVKKKIFDPFFTTKGVGKGTGQGLAISHSVIVDKHGGTIAVESEPGAGSTFIIRLPINDTEIEHAKAA</sequence>
<dbReference type="NCBIfam" id="TIGR00229">
    <property type="entry name" value="sensory_box"/>
    <property type="match status" value="4"/>
</dbReference>
<dbReference type="Gene3D" id="3.30.450.20">
    <property type="entry name" value="PAS domain"/>
    <property type="match status" value="6"/>
</dbReference>
<dbReference type="InterPro" id="IPR001610">
    <property type="entry name" value="PAC"/>
</dbReference>
<dbReference type="GO" id="GO:0004673">
    <property type="term" value="F:protein histidine kinase activity"/>
    <property type="evidence" value="ECO:0007669"/>
    <property type="project" value="UniProtKB-EC"/>
</dbReference>
<name>A0A402CSV2_9BACT</name>
<evidence type="ECO:0000313" key="8">
    <source>
        <dbReference type="EMBL" id="BDI30963.1"/>
    </source>
</evidence>
<dbReference type="PANTHER" id="PTHR43065:SF46">
    <property type="entry name" value="C4-DICARBOXYLATE TRANSPORT SENSOR PROTEIN DCTB"/>
    <property type="match status" value="1"/>
</dbReference>
<dbReference type="InterPro" id="IPR036890">
    <property type="entry name" value="HATPase_C_sf"/>
</dbReference>
<dbReference type="GO" id="GO:0000160">
    <property type="term" value="P:phosphorelay signal transduction system"/>
    <property type="evidence" value="ECO:0007669"/>
    <property type="project" value="UniProtKB-KW"/>
</dbReference>
<dbReference type="FunCoup" id="A0A402CSV2">
    <property type="interactions" value="146"/>
</dbReference>
<dbReference type="Proteomes" id="UP000287394">
    <property type="component" value="Chromosome"/>
</dbReference>
<dbReference type="SUPFAM" id="SSF55874">
    <property type="entry name" value="ATPase domain of HSP90 chaperone/DNA topoisomerase II/histidine kinase"/>
    <property type="match status" value="1"/>
</dbReference>
<evidence type="ECO:0000256" key="5">
    <source>
        <dbReference type="ARBA" id="ARBA00022777"/>
    </source>
</evidence>
<dbReference type="PANTHER" id="PTHR43065">
    <property type="entry name" value="SENSOR HISTIDINE KINASE"/>
    <property type="match status" value="1"/>
</dbReference>
<dbReference type="SUPFAM" id="SSF55785">
    <property type="entry name" value="PYP-like sensor domain (PAS domain)"/>
    <property type="match status" value="6"/>
</dbReference>
<evidence type="ECO:0000313" key="9">
    <source>
        <dbReference type="Proteomes" id="UP000287394"/>
    </source>
</evidence>
<dbReference type="InterPro" id="IPR004358">
    <property type="entry name" value="Sig_transdc_His_kin-like_C"/>
</dbReference>
<reference evidence="8 9" key="1">
    <citation type="journal article" date="2019" name="Int. J. Syst. Evol. Microbiol.">
        <title>Capsulimonas corticalis gen. nov., sp. nov., an aerobic capsulated bacterium, of a novel bacterial order, Capsulimonadales ord. nov., of the class Armatimonadia of the phylum Armatimonadetes.</title>
        <authorList>
            <person name="Li J."/>
            <person name="Kudo C."/>
            <person name="Tonouchi A."/>
        </authorList>
    </citation>
    <scope>NUCLEOTIDE SEQUENCE [LARGE SCALE GENOMIC DNA]</scope>
    <source>
        <strain evidence="8 9">AX-7</strain>
    </source>
</reference>
<dbReference type="InterPro" id="IPR013656">
    <property type="entry name" value="PAS_4"/>
</dbReference>
<dbReference type="KEGG" id="ccot:CCAX7_30140"/>
<keyword evidence="6" id="KW-0067">ATP-binding</keyword>
<dbReference type="SMART" id="SM00387">
    <property type="entry name" value="HATPase_c"/>
    <property type="match status" value="1"/>
</dbReference>
<keyword evidence="3" id="KW-0808">Transferase</keyword>
<dbReference type="OrthoDB" id="9796100at2"/>
<accession>A0A402CSV2</accession>
<dbReference type="SMART" id="SM00086">
    <property type="entry name" value="PAC"/>
    <property type="match status" value="4"/>
</dbReference>
<dbReference type="PROSITE" id="PS50109">
    <property type="entry name" value="HIS_KIN"/>
    <property type="match status" value="1"/>
</dbReference>
<dbReference type="InterPro" id="IPR035965">
    <property type="entry name" value="PAS-like_dom_sf"/>
</dbReference>
<organism evidence="8 9">
    <name type="scientific">Capsulimonas corticalis</name>
    <dbReference type="NCBI Taxonomy" id="2219043"/>
    <lineage>
        <taxon>Bacteria</taxon>
        <taxon>Bacillati</taxon>
        <taxon>Armatimonadota</taxon>
        <taxon>Armatimonadia</taxon>
        <taxon>Capsulimonadales</taxon>
        <taxon>Capsulimonadaceae</taxon>
        <taxon>Capsulimonas</taxon>
    </lineage>
</organism>